<feature type="compositionally biased region" description="Polar residues" evidence="2">
    <location>
        <begin position="412"/>
        <end position="422"/>
    </location>
</feature>
<feature type="compositionally biased region" description="Polar residues" evidence="2">
    <location>
        <begin position="351"/>
        <end position="388"/>
    </location>
</feature>
<sequence length="497" mass="52566">MSSFQATKRRRGAAPFPSSCLQTGTPSADVWGEARTAGGSGEVRPDSGAARPRPRAGGQVTGPAAGHLGTFRPRFGSVRSAMEKWEGERGGARGSAPLLPGGRGVVPLTWCRRRWGSAASGRAGGCSRRSRPLSPPPSRPPRRERSSAGSGTAASGRAAAEALRGAPAIHPAANMATGGYRSGSTTDFLEEWKAKREKMRAKQAPTGPGAAAAAAAGAEARPAAGPTTAEPHQHLPAALTPPAGGANNCLGPGRAVPGKEPPPQGPAAGREPAKLPPAAGAPGSPEGEEKPAAKGKSSGPSARKGKGQIEKRKLREKRRSTGVVNIPAAESLDEYEDDEAGQKERKKEDAITQQNTIQNESSSADSTGSYLIQDSSRMVSSRYKSTGNAPEDDAVNRYSRTERTTYSRYSRDANSSGSSVPSNVLEKRIEELERELAKERQENVRLMKITQDKEEVIGKLKEEIDLLNRDLDDIEDENEQLKQENKTLLKVVGQLTR</sequence>
<dbReference type="Proteomes" id="UP000694412">
    <property type="component" value="Chromosome 1"/>
</dbReference>
<dbReference type="GO" id="GO:0006915">
    <property type="term" value="P:apoptotic process"/>
    <property type="evidence" value="ECO:0007669"/>
    <property type="project" value="InterPro"/>
</dbReference>
<feature type="compositionally biased region" description="Basic and acidic residues" evidence="2">
    <location>
        <begin position="399"/>
        <end position="411"/>
    </location>
</feature>
<dbReference type="InterPro" id="IPR026117">
    <property type="entry name" value="Par-4"/>
</dbReference>
<proteinExistence type="predicted"/>
<evidence type="ECO:0000313" key="3">
    <source>
        <dbReference type="Ensembl" id="ENSCJPP00005020070.1"/>
    </source>
</evidence>
<keyword evidence="4" id="KW-1185">Reference proteome</keyword>
<evidence type="ECO:0000256" key="1">
    <source>
        <dbReference type="SAM" id="Coils"/>
    </source>
</evidence>
<feature type="compositionally biased region" description="Low complexity" evidence="2">
    <location>
        <begin position="147"/>
        <end position="168"/>
    </location>
</feature>
<dbReference type="GO" id="GO:0043065">
    <property type="term" value="P:positive regulation of apoptotic process"/>
    <property type="evidence" value="ECO:0007669"/>
    <property type="project" value="TreeGrafter"/>
</dbReference>
<reference evidence="3" key="2">
    <citation type="submission" date="2025-08" db="UniProtKB">
        <authorList>
            <consortium name="Ensembl"/>
        </authorList>
    </citation>
    <scope>IDENTIFICATION</scope>
</reference>
<reference evidence="3" key="3">
    <citation type="submission" date="2025-09" db="UniProtKB">
        <authorList>
            <consortium name="Ensembl"/>
        </authorList>
    </citation>
    <scope>IDENTIFICATION</scope>
</reference>
<accession>A0A8C2TY60</accession>
<feature type="compositionally biased region" description="Low complexity" evidence="2">
    <location>
        <begin position="117"/>
        <end position="127"/>
    </location>
</feature>
<name>A0A8C2TY60_COTJA</name>
<dbReference type="PANTHER" id="PTHR15093">
    <property type="entry name" value="PROSTATE APOPTOSIS RESPONSE PROTEIN PAR-4"/>
    <property type="match status" value="1"/>
</dbReference>
<feature type="coiled-coil region" evidence="1">
    <location>
        <begin position="422"/>
        <end position="491"/>
    </location>
</feature>
<dbReference type="GO" id="GO:0005737">
    <property type="term" value="C:cytoplasm"/>
    <property type="evidence" value="ECO:0007669"/>
    <property type="project" value="TreeGrafter"/>
</dbReference>
<evidence type="ECO:0000313" key="4">
    <source>
        <dbReference type="Proteomes" id="UP000694412"/>
    </source>
</evidence>
<protein>
    <submittedName>
        <fullName evidence="3">Pro-apoptotic WT1 regulator</fullName>
    </submittedName>
</protein>
<dbReference type="AlphaFoldDB" id="A0A8C2TY60"/>
<dbReference type="PANTHER" id="PTHR15093:SF1">
    <property type="entry name" value="PRKC APOPTOSIS WT1 REGULATOR PROTEIN"/>
    <property type="match status" value="1"/>
</dbReference>
<feature type="compositionally biased region" description="Basic and acidic residues" evidence="2">
    <location>
        <begin position="340"/>
        <end position="350"/>
    </location>
</feature>
<dbReference type="GeneTree" id="ENSGT00390000000406"/>
<reference evidence="3" key="1">
    <citation type="submission" date="2015-11" db="EMBL/GenBank/DDBJ databases">
        <authorList>
            <consortium name="International Coturnix japonica Genome Analysis Consortium"/>
            <person name="Warren W."/>
            <person name="Burt D.W."/>
            <person name="Antin P.B."/>
            <person name="Lanford R."/>
            <person name="Gros J."/>
            <person name="Wilson R.K."/>
        </authorList>
    </citation>
    <scope>NUCLEOTIDE SEQUENCE [LARGE SCALE GENOMIC DNA]</scope>
</reference>
<feature type="region of interest" description="Disordered" evidence="2">
    <location>
        <begin position="1"/>
        <end position="104"/>
    </location>
</feature>
<feature type="region of interest" description="Disordered" evidence="2">
    <location>
        <begin position="117"/>
        <end position="422"/>
    </location>
</feature>
<feature type="compositionally biased region" description="Basic and acidic residues" evidence="2">
    <location>
        <begin position="81"/>
        <end position="91"/>
    </location>
</feature>
<gene>
    <name evidence="3" type="primary">PAWR</name>
</gene>
<dbReference type="Ensembl" id="ENSCJPT00005027724.1">
    <property type="protein sequence ID" value="ENSCJPP00005020070.1"/>
    <property type="gene ID" value="ENSCJPG00005016216.1"/>
</dbReference>
<organism evidence="3 4">
    <name type="scientific">Coturnix japonica</name>
    <name type="common">Japanese quail</name>
    <name type="synonym">Coturnix coturnix japonica</name>
    <dbReference type="NCBI Taxonomy" id="93934"/>
    <lineage>
        <taxon>Eukaryota</taxon>
        <taxon>Metazoa</taxon>
        <taxon>Chordata</taxon>
        <taxon>Craniata</taxon>
        <taxon>Vertebrata</taxon>
        <taxon>Euteleostomi</taxon>
        <taxon>Archelosauria</taxon>
        <taxon>Archosauria</taxon>
        <taxon>Dinosauria</taxon>
        <taxon>Saurischia</taxon>
        <taxon>Theropoda</taxon>
        <taxon>Coelurosauria</taxon>
        <taxon>Aves</taxon>
        <taxon>Neognathae</taxon>
        <taxon>Galloanserae</taxon>
        <taxon>Galliformes</taxon>
        <taxon>Phasianidae</taxon>
        <taxon>Perdicinae</taxon>
        <taxon>Coturnix</taxon>
    </lineage>
</organism>
<evidence type="ECO:0000256" key="2">
    <source>
        <dbReference type="SAM" id="MobiDB-lite"/>
    </source>
</evidence>
<feature type="compositionally biased region" description="Low complexity" evidence="2">
    <location>
        <begin position="204"/>
        <end position="246"/>
    </location>
</feature>
<keyword evidence="1" id="KW-0175">Coiled coil</keyword>
<feature type="compositionally biased region" description="Low complexity" evidence="2">
    <location>
        <begin position="276"/>
        <end position="285"/>
    </location>
</feature>